<dbReference type="EMBL" id="FUFT01000005">
    <property type="protein sequence ID" value="SJL84185.1"/>
    <property type="molecule type" value="Genomic_DNA"/>
</dbReference>
<dbReference type="InterPro" id="IPR050286">
    <property type="entry name" value="G_neg_Bact_CarbUptk_Porin"/>
</dbReference>
<accession>A0A1R4B5J7</accession>
<dbReference type="SUPFAM" id="SSF56935">
    <property type="entry name" value="Porins"/>
    <property type="match status" value="1"/>
</dbReference>
<dbReference type="Gene3D" id="2.40.170.10">
    <property type="entry name" value="Porin, LamB type"/>
    <property type="match status" value="1"/>
</dbReference>
<dbReference type="GO" id="GO:0015144">
    <property type="term" value="F:carbohydrate transmembrane transporter activity"/>
    <property type="evidence" value="ECO:0007669"/>
    <property type="project" value="TreeGrafter"/>
</dbReference>
<dbReference type="PANTHER" id="PTHR38762">
    <property type="entry name" value="CRYPTIC OUTER MEMBRANE PORIN BGLH-RELATED"/>
    <property type="match status" value="1"/>
</dbReference>
<evidence type="ECO:0000256" key="10">
    <source>
        <dbReference type="SAM" id="Coils"/>
    </source>
</evidence>
<reference evidence="12 13" key="1">
    <citation type="submission" date="2017-02" db="EMBL/GenBank/DDBJ databases">
        <authorList>
            <person name="Peterson S.W."/>
        </authorList>
    </citation>
    <scope>NUCLEOTIDE SEQUENCE [LARGE SCALE GENOMIC DNA]</scope>
    <source>
        <strain evidence="12 13">CECT 9027</strain>
    </source>
</reference>
<dbReference type="AlphaFoldDB" id="A0A1R4B5J7"/>
<evidence type="ECO:0000256" key="5">
    <source>
        <dbReference type="ARBA" id="ARBA00022692"/>
    </source>
</evidence>
<dbReference type="GO" id="GO:0015774">
    <property type="term" value="P:polysaccharide transport"/>
    <property type="evidence" value="ECO:0007669"/>
    <property type="project" value="TreeGrafter"/>
</dbReference>
<evidence type="ECO:0000256" key="8">
    <source>
        <dbReference type="ARBA" id="ARBA00023136"/>
    </source>
</evidence>
<keyword evidence="9" id="KW-0998">Cell outer membrane</keyword>
<comment type="similarity">
    <text evidence="2">Belongs to the porin LamB (TC 1.B.3) family.</text>
</comment>
<keyword evidence="6" id="KW-0406">Ion transport</keyword>
<sequence>MKRKNALLALSVACALFPLHNALAAPSQSLEQRVSELEAQLAQTKQEVQDNKEQSDTLQSIADGFQFFGYARSGLNIDQDGHGAGGGLNNIGPQMSIGSNVGAFFGRLGLEDDTYVDTNLAHSSMADNGTRSYYRVMFSEGEESENAWHDANVNIRQVYVELSDIAAFQDSEAFRGSTLWAGRRHDRENFNIEFIDSDVIYLAGTGGGIYDVKMADNWTSNFSLVANDYSDLPEGTRTPENDDMEAYTLTWNNHFGPLQVMLNGIVSKDNDNRSTTEDIADTGEHIFINYNGTSFYGLSDGWTKTGMMYGHGLGAEVKNLGQDSNLTSDASSVRFFTNGVTRLSDNWRIGPSLLTEYSKDRYAEGDEYKWAVVNVRLAQEFNPNFEIAYETTYQYLDLDNGSDSVNGSVGKLTVAPTFKMSNAGGFFERPQIRFAVTYVNWSSDFKDSYLINGIDQGMGENKETVFAIQMETWF</sequence>
<evidence type="ECO:0000313" key="13">
    <source>
        <dbReference type="Proteomes" id="UP000189475"/>
    </source>
</evidence>
<dbReference type="PANTHER" id="PTHR38762:SF1">
    <property type="entry name" value="CRYPTIC OUTER MEMBRANE PORIN BGLH-RELATED"/>
    <property type="match status" value="1"/>
</dbReference>
<keyword evidence="13" id="KW-1185">Reference proteome</keyword>
<evidence type="ECO:0000256" key="4">
    <source>
        <dbReference type="ARBA" id="ARBA00022452"/>
    </source>
</evidence>
<keyword evidence="4" id="KW-1134">Transmembrane beta strand</keyword>
<keyword evidence="5" id="KW-0812">Transmembrane</keyword>
<dbReference type="GO" id="GO:0009279">
    <property type="term" value="C:cell outer membrane"/>
    <property type="evidence" value="ECO:0007669"/>
    <property type="project" value="UniProtKB-SubCell"/>
</dbReference>
<dbReference type="OrthoDB" id="106611at2"/>
<evidence type="ECO:0000256" key="7">
    <source>
        <dbReference type="ARBA" id="ARBA00023114"/>
    </source>
</evidence>
<keyword evidence="10" id="KW-0175">Coiled coil</keyword>
<dbReference type="Proteomes" id="UP000189475">
    <property type="component" value="Unassembled WGS sequence"/>
</dbReference>
<name>A0A1R4B5J7_9VIBR</name>
<dbReference type="RefSeq" id="WP_077314572.1">
    <property type="nucleotide sequence ID" value="NZ_AP024888.1"/>
</dbReference>
<evidence type="ECO:0000256" key="11">
    <source>
        <dbReference type="SAM" id="SignalP"/>
    </source>
</evidence>
<dbReference type="InterPro" id="IPR003192">
    <property type="entry name" value="Porin_LamB"/>
</dbReference>
<dbReference type="GO" id="GO:0015288">
    <property type="term" value="F:porin activity"/>
    <property type="evidence" value="ECO:0007669"/>
    <property type="project" value="UniProtKB-KW"/>
</dbReference>
<keyword evidence="7" id="KW-0626">Porin</keyword>
<keyword evidence="8" id="KW-0472">Membrane</keyword>
<feature type="chain" id="PRO_5013385970" evidence="11">
    <location>
        <begin position="25"/>
        <end position="474"/>
    </location>
</feature>
<gene>
    <name evidence="12" type="primary">scrY_2</name>
    <name evidence="12" type="ORF">VPAL9027_02167</name>
</gene>
<dbReference type="GO" id="GO:0046930">
    <property type="term" value="C:pore complex"/>
    <property type="evidence" value="ECO:0007669"/>
    <property type="project" value="UniProtKB-KW"/>
</dbReference>
<feature type="coiled-coil region" evidence="10">
    <location>
        <begin position="27"/>
        <end position="54"/>
    </location>
</feature>
<keyword evidence="3" id="KW-0813">Transport</keyword>
<evidence type="ECO:0000256" key="6">
    <source>
        <dbReference type="ARBA" id="ARBA00023065"/>
    </source>
</evidence>
<keyword evidence="11" id="KW-0732">Signal</keyword>
<dbReference type="GO" id="GO:0006811">
    <property type="term" value="P:monoatomic ion transport"/>
    <property type="evidence" value="ECO:0007669"/>
    <property type="project" value="UniProtKB-KW"/>
</dbReference>
<evidence type="ECO:0000256" key="9">
    <source>
        <dbReference type="ARBA" id="ARBA00023237"/>
    </source>
</evidence>
<feature type="signal peptide" evidence="11">
    <location>
        <begin position="1"/>
        <end position="24"/>
    </location>
</feature>
<evidence type="ECO:0000256" key="3">
    <source>
        <dbReference type="ARBA" id="ARBA00022448"/>
    </source>
</evidence>
<organism evidence="12 13">
    <name type="scientific">Vibrio palustris</name>
    <dbReference type="NCBI Taxonomy" id="1918946"/>
    <lineage>
        <taxon>Bacteria</taxon>
        <taxon>Pseudomonadati</taxon>
        <taxon>Pseudomonadota</taxon>
        <taxon>Gammaproteobacteria</taxon>
        <taxon>Vibrionales</taxon>
        <taxon>Vibrionaceae</taxon>
        <taxon>Vibrio</taxon>
    </lineage>
</organism>
<protein>
    <submittedName>
        <fullName evidence="12">Sucrose porin</fullName>
    </submittedName>
</protein>
<evidence type="ECO:0000256" key="2">
    <source>
        <dbReference type="ARBA" id="ARBA00007055"/>
    </source>
</evidence>
<proteinExistence type="inferred from homology"/>
<dbReference type="STRING" id="1918946.VPAL9027_02167"/>
<evidence type="ECO:0000256" key="1">
    <source>
        <dbReference type="ARBA" id="ARBA00004571"/>
    </source>
</evidence>
<comment type="subcellular location">
    <subcellularLocation>
        <location evidence="1">Cell outer membrane</location>
        <topology evidence="1">Multi-pass membrane protein</topology>
    </subcellularLocation>
</comment>
<evidence type="ECO:0000313" key="12">
    <source>
        <dbReference type="EMBL" id="SJL84185.1"/>
    </source>
</evidence>
<dbReference type="Pfam" id="PF02264">
    <property type="entry name" value="LamB"/>
    <property type="match status" value="1"/>
</dbReference>
<dbReference type="InterPro" id="IPR036998">
    <property type="entry name" value="Porin_LamB_sf"/>
</dbReference>